<keyword evidence="7" id="KW-1185">Reference proteome</keyword>
<feature type="transmembrane region" description="Helical" evidence="5">
    <location>
        <begin position="108"/>
        <end position="130"/>
    </location>
</feature>
<keyword evidence="3 5" id="KW-1133">Transmembrane helix</keyword>
<evidence type="ECO:0000256" key="5">
    <source>
        <dbReference type="SAM" id="Phobius"/>
    </source>
</evidence>
<feature type="transmembrane region" description="Helical" evidence="5">
    <location>
        <begin position="27"/>
        <end position="49"/>
    </location>
</feature>
<evidence type="ECO:0000256" key="1">
    <source>
        <dbReference type="ARBA" id="ARBA00004141"/>
    </source>
</evidence>
<accession>A0ABU5CCM3</accession>
<keyword evidence="2 5" id="KW-0812">Transmembrane</keyword>
<evidence type="ECO:0000313" key="7">
    <source>
        <dbReference type="Proteomes" id="UP001281447"/>
    </source>
</evidence>
<dbReference type="PANTHER" id="PTHR30371">
    <property type="entry name" value="SEC-INDEPENDENT PROTEIN TRANSLOCASE PROTEIN TATC"/>
    <property type="match status" value="1"/>
</dbReference>
<dbReference type="InterPro" id="IPR002033">
    <property type="entry name" value="TatC"/>
</dbReference>
<sequence length="142" mass="16424">MPKENEQHIQEKEMNMVGHLSELRNRLIFIAVWFILFFVLGFIYVKDIYQFFVLNLDFKLASTSPGDIIWIYFTMSGLVGLVATIPVLALQIWLFVKPALTDKERRASVAYIPALFILFIAGLVFGYLVFTKLIFPFFAGFE</sequence>
<proteinExistence type="predicted"/>
<name>A0ABU5CCM3_9BACI</name>
<evidence type="ECO:0000256" key="4">
    <source>
        <dbReference type="ARBA" id="ARBA00023136"/>
    </source>
</evidence>
<comment type="subcellular location">
    <subcellularLocation>
        <location evidence="1">Membrane</location>
        <topology evidence="1">Multi-pass membrane protein</topology>
    </subcellularLocation>
</comment>
<evidence type="ECO:0000256" key="3">
    <source>
        <dbReference type="ARBA" id="ARBA00022989"/>
    </source>
</evidence>
<reference evidence="6 7" key="1">
    <citation type="submission" date="2023-10" db="EMBL/GenBank/DDBJ databases">
        <title>Virgibacillus halophilus 5B73C genome.</title>
        <authorList>
            <person name="Miliotis G."/>
            <person name="Sengupta P."/>
            <person name="Hameed A."/>
            <person name="Chuvochina M."/>
            <person name="Mcdonagh F."/>
            <person name="Simpson A.C."/>
            <person name="Singh N.K."/>
            <person name="Rekha P.D."/>
            <person name="Raman K."/>
            <person name="Hugenholtz P."/>
            <person name="Venkateswaran K."/>
        </authorList>
    </citation>
    <scope>NUCLEOTIDE SEQUENCE [LARGE SCALE GENOMIC DNA]</scope>
    <source>
        <strain evidence="6 7">5B73C</strain>
    </source>
</reference>
<feature type="transmembrane region" description="Helical" evidence="5">
    <location>
        <begin position="69"/>
        <end position="96"/>
    </location>
</feature>
<protein>
    <submittedName>
        <fullName evidence="6">Twin-arginine translocase subunit TatC</fullName>
    </submittedName>
</protein>
<dbReference type="Proteomes" id="UP001281447">
    <property type="component" value="Unassembled WGS sequence"/>
</dbReference>
<dbReference type="PANTHER" id="PTHR30371:SF4">
    <property type="entry name" value="SEC-INDEPENDENT PROTEIN TRANSLOCASE PROTEIN TATCD"/>
    <property type="match status" value="1"/>
</dbReference>
<dbReference type="PRINTS" id="PR01840">
    <property type="entry name" value="TATCFAMILY"/>
</dbReference>
<dbReference type="EMBL" id="JAWDIP010000004">
    <property type="protein sequence ID" value="MDY0396611.1"/>
    <property type="molecule type" value="Genomic_DNA"/>
</dbReference>
<evidence type="ECO:0000313" key="6">
    <source>
        <dbReference type="EMBL" id="MDY0396611.1"/>
    </source>
</evidence>
<evidence type="ECO:0000256" key="2">
    <source>
        <dbReference type="ARBA" id="ARBA00022692"/>
    </source>
</evidence>
<organism evidence="6 7">
    <name type="scientific">Tigheibacillus halophilus</name>
    <dbReference type="NCBI Taxonomy" id="361280"/>
    <lineage>
        <taxon>Bacteria</taxon>
        <taxon>Bacillati</taxon>
        <taxon>Bacillota</taxon>
        <taxon>Bacilli</taxon>
        <taxon>Bacillales</taxon>
        <taxon>Bacillaceae</taxon>
        <taxon>Tigheibacillus</taxon>
    </lineage>
</organism>
<dbReference type="Pfam" id="PF00902">
    <property type="entry name" value="TatC"/>
    <property type="match status" value="1"/>
</dbReference>
<gene>
    <name evidence="6" type="ORF">RWE15_22795</name>
</gene>
<keyword evidence="4 5" id="KW-0472">Membrane</keyword>
<comment type="caution">
    <text evidence="6">The sequence shown here is derived from an EMBL/GenBank/DDBJ whole genome shotgun (WGS) entry which is preliminary data.</text>
</comment>